<dbReference type="InterPro" id="IPR004364">
    <property type="entry name" value="Aa-tRNA-synt_II"/>
</dbReference>
<evidence type="ECO:0000313" key="5">
    <source>
        <dbReference type="EMBL" id="AFA41170.1"/>
    </source>
</evidence>
<dbReference type="PANTHER" id="PTHR42918">
    <property type="entry name" value="LYSYL-TRNA SYNTHETASE"/>
    <property type="match status" value="1"/>
</dbReference>
<dbReference type="PANTHER" id="PTHR42918:SF6">
    <property type="entry name" value="ELONGATION FACTOR P--(R)-BETA-LYSINE LIGASE"/>
    <property type="match status" value="1"/>
</dbReference>
<dbReference type="InterPro" id="IPR018149">
    <property type="entry name" value="Lys-tRNA-synth_II_C"/>
</dbReference>
<keyword evidence="1" id="KW-0436">Ligase</keyword>
<dbReference type="HOGENOM" id="CLU_008255_1_1_6"/>
<dbReference type="OrthoDB" id="9802326at2"/>
<evidence type="ECO:0000256" key="1">
    <source>
        <dbReference type="ARBA" id="ARBA00022598"/>
    </source>
</evidence>
<proteinExistence type="predicted"/>
<reference evidence="5 6" key="1">
    <citation type="journal article" date="2012" name="MBio">
        <title>Insight into the transmission biology and species-specific functional capabilities of tsetse (Diptera: glossinidae) obligate symbiont wigglesworthia.</title>
        <authorList>
            <person name="Rio R.V."/>
            <person name="Symula R.E."/>
            <person name="Wang J."/>
            <person name="Lohs C."/>
            <person name="Wu Y.N."/>
            <person name="Snyder A.K."/>
            <person name="Bjornson R.D."/>
            <person name="Oshima K."/>
            <person name="Biehl B.S."/>
            <person name="Perna N.T."/>
            <person name="Hattori M."/>
            <person name="Aksoy S."/>
        </authorList>
    </citation>
    <scope>NUCLEOTIDE SEQUENCE [LARGE SCALE GENOMIC DNA]</scope>
    <source>
        <strain evidence="5">WGM</strain>
    </source>
</reference>
<keyword evidence="6" id="KW-1185">Reference proteome</keyword>
<keyword evidence="5" id="KW-0030">Aminoacyl-tRNA synthetase</keyword>
<evidence type="ECO:0000313" key="6">
    <source>
        <dbReference type="Proteomes" id="UP000009061"/>
    </source>
</evidence>
<evidence type="ECO:0000256" key="3">
    <source>
        <dbReference type="ARBA" id="ARBA00022840"/>
    </source>
</evidence>
<organism evidence="5 6">
    <name type="scientific">Wigglesworthia glossinidia endosymbiont of Glossina morsitans morsitans</name>
    <name type="common">Yale colony</name>
    <dbReference type="NCBI Taxonomy" id="1142511"/>
    <lineage>
        <taxon>Bacteria</taxon>
        <taxon>Pseudomonadati</taxon>
        <taxon>Pseudomonadota</taxon>
        <taxon>Gammaproteobacteria</taxon>
        <taxon>Enterobacterales</taxon>
        <taxon>Erwiniaceae</taxon>
        <taxon>Wigglesworthia</taxon>
    </lineage>
</organism>
<dbReference type="GO" id="GO:0005524">
    <property type="term" value="F:ATP binding"/>
    <property type="evidence" value="ECO:0007669"/>
    <property type="project" value="UniProtKB-KW"/>
</dbReference>
<dbReference type="Gene3D" id="3.30.930.10">
    <property type="entry name" value="Bira Bifunctional Protein, Domain 2"/>
    <property type="match status" value="1"/>
</dbReference>
<dbReference type="AlphaFoldDB" id="H6Q5X4"/>
<feature type="domain" description="Aminoacyl-tRNA synthetase class II (D/K/N)" evidence="4">
    <location>
        <begin position="2"/>
        <end position="241"/>
    </location>
</feature>
<dbReference type="eggNOG" id="COG2269">
    <property type="taxonomic scope" value="Bacteria"/>
</dbReference>
<name>H6Q5X4_WIGGL</name>
<dbReference type="PRINTS" id="PR00982">
    <property type="entry name" value="TRNASYNTHLYS"/>
</dbReference>
<keyword evidence="2" id="KW-0547">Nucleotide-binding</keyword>
<protein>
    <submittedName>
        <fullName evidence="5">Putative lysyl-tRNA synthetase</fullName>
    </submittedName>
</protein>
<dbReference type="GO" id="GO:0005829">
    <property type="term" value="C:cytosol"/>
    <property type="evidence" value="ECO:0007669"/>
    <property type="project" value="TreeGrafter"/>
</dbReference>
<dbReference type="STRING" id="1142511.WIGMOR_0335"/>
<sequence>MKRLLASGFGGIFQICKSFRNSEIGRYHNPEFTMLEWYRPHYNMFKLIREVDNFLHYVIPGLKKSCFISYDQLFLKYFGIDPFKSKIKQIRKIVEKITIFNNNNHHDRDEMLQILFEYKISPNLGKEHPIFIHHFPVLQSSMSAVCLKNNKFAERFELYYHGIELANGCCELINAKEQHKRFILNNIQRKKKGLSEKEIDIKLLHAINSGIPFCSGVAVGIDRLIMIALNAKKIQDVILFSIDCA</sequence>
<dbReference type="KEGG" id="wgl:WIGMOR_0335"/>
<dbReference type="InterPro" id="IPR045864">
    <property type="entry name" value="aa-tRNA-synth_II/BPL/LPL"/>
</dbReference>
<dbReference type="GO" id="GO:0004824">
    <property type="term" value="F:lysine-tRNA ligase activity"/>
    <property type="evidence" value="ECO:0007669"/>
    <property type="project" value="InterPro"/>
</dbReference>
<dbReference type="SUPFAM" id="SSF55681">
    <property type="entry name" value="Class II aaRS and biotin synthetases"/>
    <property type="match status" value="1"/>
</dbReference>
<gene>
    <name evidence="5" type="primary">poxA</name>
    <name evidence="5" type="synonym">yjeA</name>
    <name evidence="5" type="ORF">WIGMOR_0335</name>
</gene>
<keyword evidence="3" id="KW-0067">ATP-binding</keyword>
<evidence type="ECO:0000259" key="4">
    <source>
        <dbReference type="Pfam" id="PF00152"/>
    </source>
</evidence>
<accession>H6Q5X4</accession>
<dbReference type="GO" id="GO:0006430">
    <property type="term" value="P:lysyl-tRNA aminoacylation"/>
    <property type="evidence" value="ECO:0007669"/>
    <property type="project" value="InterPro"/>
</dbReference>
<dbReference type="EMBL" id="CP003315">
    <property type="protein sequence ID" value="AFA41170.1"/>
    <property type="molecule type" value="Genomic_DNA"/>
</dbReference>
<dbReference type="NCBIfam" id="NF006828">
    <property type="entry name" value="PRK09350.1"/>
    <property type="match status" value="1"/>
</dbReference>
<dbReference type="GO" id="GO:0000049">
    <property type="term" value="F:tRNA binding"/>
    <property type="evidence" value="ECO:0007669"/>
    <property type="project" value="TreeGrafter"/>
</dbReference>
<dbReference type="Proteomes" id="UP000009061">
    <property type="component" value="Chromosome"/>
</dbReference>
<dbReference type="Pfam" id="PF00152">
    <property type="entry name" value="tRNA-synt_2"/>
    <property type="match status" value="1"/>
</dbReference>
<evidence type="ECO:0000256" key="2">
    <source>
        <dbReference type="ARBA" id="ARBA00022741"/>
    </source>
</evidence>